<protein>
    <recommendedName>
        <fullName evidence="4">Crinkler effector protein N-terminal domain-containing protein</fullName>
    </recommendedName>
</protein>
<feature type="non-terminal residue" evidence="5">
    <location>
        <position position="101"/>
    </location>
</feature>
<accession>A0AAD4CZY6</accession>
<organism evidence="5 6">
    <name type="scientific">Linnemannia exigua</name>
    <dbReference type="NCBI Taxonomy" id="604196"/>
    <lineage>
        <taxon>Eukaryota</taxon>
        <taxon>Fungi</taxon>
        <taxon>Fungi incertae sedis</taxon>
        <taxon>Mucoromycota</taxon>
        <taxon>Mortierellomycotina</taxon>
        <taxon>Mortierellomycetes</taxon>
        <taxon>Mortierellales</taxon>
        <taxon>Mortierellaceae</taxon>
        <taxon>Linnemannia</taxon>
    </lineage>
</organism>
<evidence type="ECO:0000313" key="5">
    <source>
        <dbReference type="EMBL" id="KAG0247626.1"/>
    </source>
</evidence>
<dbReference type="GO" id="GO:0043657">
    <property type="term" value="C:host cell"/>
    <property type="evidence" value="ECO:0007669"/>
    <property type="project" value="UniProtKB-SubCell"/>
</dbReference>
<dbReference type="Pfam" id="PF20147">
    <property type="entry name" value="Crinkler"/>
    <property type="match status" value="1"/>
</dbReference>
<dbReference type="InterPro" id="IPR045379">
    <property type="entry name" value="Crinkler_N"/>
</dbReference>
<comment type="caution">
    <text evidence="5">The sequence shown here is derived from an EMBL/GenBank/DDBJ whole genome shotgun (WGS) entry which is preliminary data.</text>
</comment>
<dbReference type="AlphaFoldDB" id="A0AAD4CZY6"/>
<dbReference type="Proteomes" id="UP001194580">
    <property type="component" value="Unassembled WGS sequence"/>
</dbReference>
<name>A0AAD4CZY6_9FUNG</name>
<dbReference type="GO" id="GO:0005576">
    <property type="term" value="C:extracellular region"/>
    <property type="evidence" value="ECO:0007669"/>
    <property type="project" value="UniProtKB-SubCell"/>
</dbReference>
<evidence type="ECO:0000256" key="1">
    <source>
        <dbReference type="ARBA" id="ARBA00004340"/>
    </source>
</evidence>
<dbReference type="EMBL" id="JAAAIL010004530">
    <property type="protein sequence ID" value="KAG0247626.1"/>
    <property type="molecule type" value="Genomic_DNA"/>
</dbReference>
<evidence type="ECO:0000256" key="3">
    <source>
        <dbReference type="ARBA" id="ARBA00022525"/>
    </source>
</evidence>
<comment type="subcellular location">
    <subcellularLocation>
        <location evidence="1">Host cell</location>
    </subcellularLocation>
    <subcellularLocation>
        <location evidence="2">Secreted</location>
    </subcellularLocation>
</comment>
<feature type="domain" description="Crinkler effector protein N-terminal" evidence="4">
    <location>
        <begin position="10"/>
        <end position="86"/>
    </location>
</feature>
<evidence type="ECO:0000259" key="4">
    <source>
        <dbReference type="Pfam" id="PF20147"/>
    </source>
</evidence>
<reference evidence="5" key="1">
    <citation type="journal article" date="2020" name="Fungal Divers.">
        <title>Resolving the Mortierellaceae phylogeny through synthesis of multi-gene phylogenetics and phylogenomics.</title>
        <authorList>
            <person name="Vandepol N."/>
            <person name="Liber J."/>
            <person name="Desiro A."/>
            <person name="Na H."/>
            <person name="Kennedy M."/>
            <person name="Barry K."/>
            <person name="Grigoriev I.V."/>
            <person name="Miller A.N."/>
            <person name="O'Donnell K."/>
            <person name="Stajich J.E."/>
            <person name="Bonito G."/>
        </authorList>
    </citation>
    <scope>NUCLEOTIDE SEQUENCE</scope>
    <source>
        <strain evidence="5">NRRL 28262</strain>
    </source>
</reference>
<evidence type="ECO:0000256" key="2">
    <source>
        <dbReference type="ARBA" id="ARBA00004613"/>
    </source>
</evidence>
<keyword evidence="3" id="KW-0964">Secreted</keyword>
<proteinExistence type="predicted"/>
<keyword evidence="6" id="KW-1185">Reference proteome</keyword>
<evidence type="ECO:0000313" key="6">
    <source>
        <dbReference type="Proteomes" id="UP001194580"/>
    </source>
</evidence>
<sequence>MSTNTNTNTMTLTVVVEMETKAQAFPITIATNESVEYLRYLIKGLVAPIYPRRHVVGDCIQLWKVAIPNPPSPPVNRNVPNFSTEEVELVQLSALKFKVRL</sequence>
<gene>
    <name evidence="5" type="ORF">BGZ95_008541</name>
</gene>